<dbReference type="Pfam" id="PF14479">
    <property type="entry name" value="HeLo"/>
    <property type="match status" value="1"/>
</dbReference>
<reference evidence="3" key="1">
    <citation type="submission" date="2021-03" db="EMBL/GenBank/DDBJ databases">
        <title>Revisited historic fungal species revealed as producer of novel bioactive compounds through whole genome sequencing and comparative genomics.</title>
        <authorList>
            <person name="Vignolle G.A."/>
            <person name="Hochenegger N."/>
            <person name="Mach R.L."/>
            <person name="Mach-Aigner A.R."/>
            <person name="Javad Rahimi M."/>
            <person name="Salim K.A."/>
            <person name="Chan C.M."/>
            <person name="Lim L.B.L."/>
            <person name="Cai F."/>
            <person name="Druzhinina I.S."/>
            <person name="U'Ren J.M."/>
            <person name="Derntl C."/>
        </authorList>
    </citation>
    <scope>NUCLEOTIDE SEQUENCE</scope>
    <source>
        <strain evidence="3">TUCIM 5799</strain>
    </source>
</reference>
<keyword evidence="4" id="KW-1185">Reference proteome</keyword>
<dbReference type="Pfam" id="PF24476">
    <property type="entry name" value="DUF7580"/>
    <property type="match status" value="1"/>
</dbReference>
<dbReference type="InterPro" id="IPR011009">
    <property type="entry name" value="Kinase-like_dom_sf"/>
</dbReference>
<comment type="caution">
    <text evidence="3">The sequence shown here is derived from an EMBL/GenBank/DDBJ whole genome shotgun (WGS) entry which is preliminary data.</text>
</comment>
<dbReference type="EMBL" id="JAFIMR010000036">
    <property type="protein sequence ID" value="KAI1858565.1"/>
    <property type="molecule type" value="Genomic_DNA"/>
</dbReference>
<dbReference type="AlphaFoldDB" id="A0A9P9WDW8"/>
<proteinExistence type="predicted"/>
<name>A0A9P9WDW8_9PEZI</name>
<dbReference type="PANTHER" id="PTHR37542">
    <property type="entry name" value="HELO DOMAIN-CONTAINING PROTEIN-RELATED"/>
    <property type="match status" value="1"/>
</dbReference>
<dbReference type="Gene3D" id="1.10.510.10">
    <property type="entry name" value="Transferase(Phosphotransferase) domain 1"/>
    <property type="match status" value="1"/>
</dbReference>
<accession>A0A9P9WDW8</accession>
<dbReference type="InterPro" id="IPR029498">
    <property type="entry name" value="HeLo_dom"/>
</dbReference>
<dbReference type="GO" id="GO:0005524">
    <property type="term" value="F:ATP binding"/>
    <property type="evidence" value="ECO:0007669"/>
    <property type="project" value="InterPro"/>
</dbReference>
<evidence type="ECO:0000313" key="3">
    <source>
        <dbReference type="EMBL" id="KAI1858565.1"/>
    </source>
</evidence>
<gene>
    <name evidence="3" type="ORF">JX265_010658</name>
</gene>
<dbReference type="InterPro" id="IPR056002">
    <property type="entry name" value="DUF7580"/>
</dbReference>
<dbReference type="SUPFAM" id="SSF56112">
    <property type="entry name" value="Protein kinase-like (PK-like)"/>
    <property type="match status" value="1"/>
</dbReference>
<dbReference type="InterPro" id="IPR000719">
    <property type="entry name" value="Prot_kinase_dom"/>
</dbReference>
<organism evidence="3 4">
    <name type="scientific">Neoarthrinium moseri</name>
    <dbReference type="NCBI Taxonomy" id="1658444"/>
    <lineage>
        <taxon>Eukaryota</taxon>
        <taxon>Fungi</taxon>
        <taxon>Dikarya</taxon>
        <taxon>Ascomycota</taxon>
        <taxon>Pezizomycotina</taxon>
        <taxon>Sordariomycetes</taxon>
        <taxon>Xylariomycetidae</taxon>
        <taxon>Amphisphaeriales</taxon>
        <taxon>Apiosporaceae</taxon>
        <taxon>Neoarthrinium</taxon>
    </lineage>
</organism>
<evidence type="ECO:0000256" key="1">
    <source>
        <dbReference type="SAM" id="MobiDB-lite"/>
    </source>
</evidence>
<dbReference type="Proteomes" id="UP000829685">
    <property type="component" value="Unassembled WGS sequence"/>
</dbReference>
<dbReference type="Gene3D" id="1.20.120.1020">
    <property type="entry name" value="Prion-inhibition and propagation, HeLo domain"/>
    <property type="match status" value="1"/>
</dbReference>
<feature type="domain" description="Protein kinase" evidence="2">
    <location>
        <begin position="254"/>
        <end position="581"/>
    </location>
</feature>
<feature type="region of interest" description="Disordered" evidence="1">
    <location>
        <begin position="449"/>
        <end position="476"/>
    </location>
</feature>
<evidence type="ECO:0000313" key="4">
    <source>
        <dbReference type="Proteomes" id="UP000829685"/>
    </source>
</evidence>
<dbReference type="PANTHER" id="PTHR37542:SF1">
    <property type="entry name" value="PRION-INHIBITION AND PROPAGATION HELO DOMAIN-CONTAINING PROTEIN"/>
    <property type="match status" value="1"/>
</dbReference>
<dbReference type="GO" id="GO:0004672">
    <property type="term" value="F:protein kinase activity"/>
    <property type="evidence" value="ECO:0007669"/>
    <property type="project" value="InterPro"/>
</dbReference>
<evidence type="ECO:0000259" key="2">
    <source>
        <dbReference type="PROSITE" id="PS50011"/>
    </source>
</evidence>
<dbReference type="InterPro" id="IPR038305">
    <property type="entry name" value="HeLo_sf"/>
</dbReference>
<dbReference type="PROSITE" id="PS50011">
    <property type="entry name" value="PROTEIN_KINASE_DOM"/>
    <property type="match status" value="1"/>
</dbReference>
<sequence length="581" mass="64879">MAEEASSPTGQAGTAIGAASLFIQVFQGCLTGFSLWKHDKNVGTDALIFKVRLDLQAAKFRAWAFEWGLHKGTDSPYFRDERFKTYNDEAVQAVLTIYSILADLGGLQVENPLLAAAGKHEVTPAASFSNMHRFSDPDSIERKYWVKKMETIREDVSLHQRLRWALESGTADKILENLERMIGDLYQLFPPVRNDPAVPVIMNQSLPTEQLPVLNEINPSTVDDPLLIGLARLKAATTDLQARASALEQINVNRKMRDLKGAKYSGKERRSIGRFQNEDVLVEWKAVDATLAEARGDGVVFGTVMDQRIKNIARLLRSDNKPEELRTLTCLGVVTTTGTSDFSKQYGMLYQIPSTTYSTLSDALETSKNDFFLEDRFSLAVVLAKAMLYLHLAGWLHKGIRGDNIVFFVQDDTKYDLSKPYLVGFEYSRESRPNAQTEDVLEDTESNLYRHPEVQGVPRELPEQSGLSEPQKTRPPFSAKHDIYSLGIVLLEIGLMKSAWSMFETAKTQQDYKSHSAANFRAWLLESQVPCLGPLAGRSYMEAVRSCITGELSLEGRTLAEAFYVDVVQKVTGPSSVDIGP</sequence>
<protein>
    <recommendedName>
        <fullName evidence="2">Protein kinase domain-containing protein</fullName>
    </recommendedName>
</protein>